<keyword evidence="2" id="KW-0540">Nuclease</keyword>
<keyword evidence="3" id="KW-1185">Reference proteome</keyword>
<dbReference type="GO" id="GO:0004519">
    <property type="term" value="F:endonuclease activity"/>
    <property type="evidence" value="ECO:0007669"/>
    <property type="project" value="UniProtKB-KW"/>
</dbReference>
<sequence length="189" mass="21207">MEALKLYTLTDLLNTPADRVELIDGTIVQRPMARMEHGLVQHRASVELGPFDRPTGPSGWWIATEVSVHYAAHQCPTHDLAGWRKERLPHRPSGVVELAPDWVCEIVSPGHERKDTLTLFLLLQRQQVPYYWLIWPEERALVAWHLDGGSYKVIASCTAPNAAEQKQRIPPFDAIELDLGYILGDAGAG</sequence>
<keyword evidence="2" id="KW-0255">Endonuclease</keyword>
<dbReference type="CDD" id="cd06260">
    <property type="entry name" value="DUF820-like"/>
    <property type="match status" value="1"/>
</dbReference>
<accession>A0A839HAW0</accession>
<dbReference type="AlphaFoldDB" id="A0A839HAW0"/>
<evidence type="ECO:0000313" key="2">
    <source>
        <dbReference type="EMBL" id="MBB1126183.1"/>
    </source>
</evidence>
<dbReference type="RefSeq" id="WP_182583808.1">
    <property type="nucleotide sequence ID" value="NZ_JABVCQ010000014.1"/>
</dbReference>
<keyword evidence="2" id="KW-0378">Hydrolase</keyword>
<dbReference type="SUPFAM" id="SSF52980">
    <property type="entry name" value="Restriction endonuclease-like"/>
    <property type="match status" value="1"/>
</dbReference>
<proteinExistence type="predicted"/>
<dbReference type="InterPro" id="IPR012296">
    <property type="entry name" value="Nuclease_put_TT1808"/>
</dbReference>
<dbReference type="PANTHER" id="PTHR34107">
    <property type="entry name" value="SLL0198 PROTEIN-RELATED"/>
    <property type="match status" value="1"/>
</dbReference>
<gene>
    <name evidence="2" type="ORF">HUK38_08055</name>
</gene>
<dbReference type="InterPro" id="IPR008538">
    <property type="entry name" value="Uma2"/>
</dbReference>
<dbReference type="Proteomes" id="UP000548632">
    <property type="component" value="Unassembled WGS sequence"/>
</dbReference>
<organism evidence="2 3">
    <name type="scientific">Thiospirillum jenense</name>
    <dbReference type="NCBI Taxonomy" id="1653858"/>
    <lineage>
        <taxon>Bacteria</taxon>
        <taxon>Pseudomonadati</taxon>
        <taxon>Pseudomonadota</taxon>
        <taxon>Gammaproteobacteria</taxon>
        <taxon>Chromatiales</taxon>
        <taxon>Chromatiaceae</taxon>
        <taxon>Thiospirillum</taxon>
    </lineage>
</organism>
<protein>
    <submittedName>
        <fullName evidence="2">Uma2 family endonuclease</fullName>
    </submittedName>
</protein>
<feature type="domain" description="Putative restriction endonuclease" evidence="1">
    <location>
        <begin position="12"/>
        <end position="156"/>
    </location>
</feature>
<reference evidence="2 3" key="1">
    <citation type="journal article" date="2020" name="Arch. Microbiol.">
        <title>The genome sequence of the giant phototrophic gammaproteobacterium Thiospirillum jenense gives insight into its physiological properties and phylogenetic relationships.</title>
        <authorList>
            <person name="Imhoff J.F."/>
            <person name="Meyer T.E."/>
            <person name="Kyndt J.A."/>
        </authorList>
    </citation>
    <scope>NUCLEOTIDE SEQUENCE [LARGE SCALE GENOMIC DNA]</scope>
    <source>
        <strain evidence="2 3">DSM 216</strain>
    </source>
</reference>
<dbReference type="PANTHER" id="PTHR34107:SF4">
    <property type="entry name" value="SLL1222 PROTEIN"/>
    <property type="match status" value="1"/>
</dbReference>
<dbReference type="Gene3D" id="3.90.1570.10">
    <property type="entry name" value="tt1808, chain A"/>
    <property type="match status" value="1"/>
</dbReference>
<name>A0A839HAW0_9GAMM</name>
<evidence type="ECO:0000313" key="3">
    <source>
        <dbReference type="Proteomes" id="UP000548632"/>
    </source>
</evidence>
<comment type="caution">
    <text evidence="2">The sequence shown here is derived from an EMBL/GenBank/DDBJ whole genome shotgun (WGS) entry which is preliminary data.</text>
</comment>
<evidence type="ECO:0000259" key="1">
    <source>
        <dbReference type="Pfam" id="PF05685"/>
    </source>
</evidence>
<dbReference type="EMBL" id="JABVCQ010000014">
    <property type="protein sequence ID" value="MBB1126183.1"/>
    <property type="molecule type" value="Genomic_DNA"/>
</dbReference>
<dbReference type="Pfam" id="PF05685">
    <property type="entry name" value="Uma2"/>
    <property type="match status" value="1"/>
</dbReference>
<dbReference type="InterPro" id="IPR011335">
    <property type="entry name" value="Restrct_endonuc-II-like"/>
</dbReference>